<dbReference type="AlphaFoldDB" id="A0AAD3TZL8"/>
<accession>A0AAD3TZL8</accession>
<feature type="region of interest" description="Disordered" evidence="1">
    <location>
        <begin position="348"/>
        <end position="367"/>
    </location>
</feature>
<evidence type="ECO:0000313" key="3">
    <source>
        <dbReference type="Proteomes" id="UP001222932"/>
    </source>
</evidence>
<protein>
    <submittedName>
        <fullName evidence="2">Uncharacterized protein</fullName>
    </submittedName>
</protein>
<dbReference type="Proteomes" id="UP001222932">
    <property type="component" value="Unassembled WGS sequence"/>
</dbReference>
<sequence length="673" mass="72605">MPHPQPQQAPPPHMRPHPPPPVLRPSRNIPSLPQVAQNSDRKDVGKPRSRRRGRRAGIGNKARRTLGTGDSVPSPDTARHEDGPLCYKTLDNSPPPSPTFAGTSALSTPPPSRDRPSDSHKVIFAHLDLLDRLERLERLKLSDSATLPPEIPLITPPQTAATCNDRWPSQSRTHEWPPTPSFSSTLGRASRRPAYIGSHLPIPTINLPETKPFLLGTPDFGEIERSLPEAYNADYPHPLTVYASPGVNAATVVVSGYGPLLRELQETNPRAAMGGILADCGNDHMTAPALLLTHGSKDGCGIPEKLWLQLSSCAGVKVPIGAVLPAAMAARGCSPRFLQASNLESPLYSLQNSPPSPPSGGIDKTDGPESPLFSIFAKAQRLALSGTQPDIMNTLDDRETTLAPQALYKRRGSLPDLCLGAKRKADLLSGDDDEWLQLYSLVSPRRIESRATDENLICQLLSARRGTQDLLGEIPTKAGHLPSLQPRYLSPCFDALSTVEEADDDHTVTPSRPIEPIGAERHTRGKLPRLPLYLHRDSRTSEDNYSPRTPSQPTSGRPSTAGSAGTRSSLVSPAGSFYQPITPTTGATDVFGHVLYTSRSSSSEDEFTLGTNPTRSAFFSHSSQSVIHQSLPTSGSSTPREGGKVGLFPCEAWHDPPVSTTTLDFSTGKSIWV</sequence>
<feature type="compositionally biased region" description="Pro residues" evidence="1">
    <location>
        <begin position="1"/>
        <end position="23"/>
    </location>
</feature>
<feature type="compositionally biased region" description="Polar residues" evidence="1">
    <location>
        <begin position="543"/>
        <end position="571"/>
    </location>
</feature>
<gene>
    <name evidence="2" type="ORF">CspeluHIS016_0703220</name>
</gene>
<proteinExistence type="predicted"/>
<feature type="region of interest" description="Disordered" evidence="1">
    <location>
        <begin position="150"/>
        <end position="187"/>
    </location>
</feature>
<feature type="compositionally biased region" description="Polar residues" evidence="1">
    <location>
        <begin position="158"/>
        <end position="171"/>
    </location>
</feature>
<evidence type="ECO:0000256" key="1">
    <source>
        <dbReference type="SAM" id="MobiDB-lite"/>
    </source>
</evidence>
<feature type="region of interest" description="Disordered" evidence="1">
    <location>
        <begin position="1"/>
        <end position="118"/>
    </location>
</feature>
<reference evidence="2" key="2">
    <citation type="submission" date="2023-06" db="EMBL/GenBank/DDBJ databases">
        <authorList>
            <person name="Kobayashi Y."/>
            <person name="Kayamori A."/>
            <person name="Aoki K."/>
            <person name="Shiwa Y."/>
            <person name="Fujita N."/>
            <person name="Sugita T."/>
            <person name="Iwasaki W."/>
            <person name="Tanaka N."/>
            <person name="Takashima M."/>
        </authorList>
    </citation>
    <scope>NUCLEOTIDE SEQUENCE</scope>
    <source>
        <strain evidence="2">HIS016</strain>
    </source>
</reference>
<evidence type="ECO:0000313" key="2">
    <source>
        <dbReference type="EMBL" id="GMK59307.1"/>
    </source>
</evidence>
<dbReference type="EMBL" id="BTCM01000007">
    <property type="protein sequence ID" value="GMK59307.1"/>
    <property type="molecule type" value="Genomic_DNA"/>
</dbReference>
<reference evidence="2" key="1">
    <citation type="journal article" date="2023" name="BMC Genomics">
        <title>Chromosome-level genome assemblies of Cutaneotrichosporon spp. (Trichosporonales, Basidiomycota) reveal imbalanced evolution between nucleotide sequences and chromosome synteny.</title>
        <authorList>
            <person name="Kobayashi Y."/>
            <person name="Kayamori A."/>
            <person name="Aoki K."/>
            <person name="Shiwa Y."/>
            <person name="Matsutani M."/>
            <person name="Fujita N."/>
            <person name="Sugita T."/>
            <person name="Iwasaki W."/>
            <person name="Tanaka N."/>
            <person name="Takashima M."/>
        </authorList>
    </citation>
    <scope>NUCLEOTIDE SEQUENCE</scope>
    <source>
        <strain evidence="2">HIS016</strain>
    </source>
</reference>
<comment type="caution">
    <text evidence="2">The sequence shown here is derived from an EMBL/GenBank/DDBJ whole genome shotgun (WGS) entry which is preliminary data.</text>
</comment>
<feature type="region of interest" description="Disordered" evidence="1">
    <location>
        <begin position="500"/>
        <end position="583"/>
    </location>
</feature>
<organism evidence="2 3">
    <name type="scientific">Cutaneotrichosporon spelunceum</name>
    <dbReference type="NCBI Taxonomy" id="1672016"/>
    <lineage>
        <taxon>Eukaryota</taxon>
        <taxon>Fungi</taxon>
        <taxon>Dikarya</taxon>
        <taxon>Basidiomycota</taxon>
        <taxon>Agaricomycotina</taxon>
        <taxon>Tremellomycetes</taxon>
        <taxon>Trichosporonales</taxon>
        <taxon>Trichosporonaceae</taxon>
        <taxon>Cutaneotrichosporon</taxon>
    </lineage>
</organism>
<name>A0AAD3TZL8_9TREE</name>
<keyword evidence="3" id="KW-1185">Reference proteome</keyword>